<evidence type="ECO:0000256" key="5">
    <source>
        <dbReference type="SAM" id="Coils"/>
    </source>
</evidence>
<keyword evidence="5" id="KW-0175">Coiled coil</keyword>
<dbReference type="Proteomes" id="UP000501060">
    <property type="component" value="Chromosome"/>
</dbReference>
<dbReference type="SMART" id="SM00382">
    <property type="entry name" value="AAA"/>
    <property type="match status" value="1"/>
</dbReference>
<dbReference type="PANTHER" id="PTHR42734">
    <property type="entry name" value="METAL TRANSPORT SYSTEM ATP-BINDING PROTEIN TM_0124-RELATED"/>
    <property type="match status" value="1"/>
</dbReference>
<dbReference type="InterPro" id="IPR050153">
    <property type="entry name" value="Metal_Ion_Import_ABC"/>
</dbReference>
<sequence>MKSKQKILEIKNLSFNYSKNLKIFNDINLDIKKGEMVAIIGSSGVGKSTLFKLLVKSILPQSGIISLFGSNINEIKPKEWKKIIDKIGFLTQKPNLIISDSVFMNVKRSITQYKNNFYKLFSLITNEQKINIFKQLDDLNILSKAFYRVSDLSGGQQQRVEIVKLLVKNSELILADEPTSNLDRQTSQDVLDILKQLKKEKQLTILVNIHDLSFLKTHFDRVIGIKDNSIQLNKLTKDIKEWEIEKIIQKNK</sequence>
<keyword evidence="4 7" id="KW-0067">ATP-binding</keyword>
<dbReference type="InterPro" id="IPR003439">
    <property type="entry name" value="ABC_transporter-like_ATP-bd"/>
</dbReference>
<keyword evidence="2" id="KW-0813">Transport</keyword>
<dbReference type="Gene3D" id="3.40.50.300">
    <property type="entry name" value="P-loop containing nucleotide triphosphate hydrolases"/>
    <property type="match status" value="1"/>
</dbReference>
<keyword evidence="8" id="KW-1185">Reference proteome</keyword>
<evidence type="ECO:0000256" key="4">
    <source>
        <dbReference type="ARBA" id="ARBA00022840"/>
    </source>
</evidence>
<dbReference type="EMBL" id="CP051481">
    <property type="protein sequence ID" value="QJG67041.1"/>
    <property type="molecule type" value="Genomic_DNA"/>
</dbReference>
<accession>A0A858U4R7</accession>
<keyword evidence="3" id="KW-0547">Nucleotide-binding</keyword>
<evidence type="ECO:0000313" key="7">
    <source>
        <dbReference type="EMBL" id="QJG67041.1"/>
    </source>
</evidence>
<reference evidence="7 8" key="1">
    <citation type="submission" date="2020-04" db="EMBL/GenBank/DDBJ databases">
        <title>Novel Mycoplasma species detected in Phocoena phocoena (harbor porpoise) from the USA.</title>
        <authorList>
            <person name="Volokhov D.V."/>
        </authorList>
    </citation>
    <scope>NUCLEOTIDE SEQUENCE [LARGE SCALE GENOMIC DNA]</scope>
    <source>
        <strain evidence="7 8">Phocoena C-264-GEN</strain>
    </source>
</reference>
<dbReference type="SUPFAM" id="SSF52540">
    <property type="entry name" value="P-loop containing nucleoside triphosphate hydrolases"/>
    <property type="match status" value="1"/>
</dbReference>
<dbReference type="RefSeq" id="WP_169605092.1">
    <property type="nucleotide sequence ID" value="NZ_CP051481.1"/>
</dbReference>
<evidence type="ECO:0000256" key="3">
    <source>
        <dbReference type="ARBA" id="ARBA00022741"/>
    </source>
</evidence>
<dbReference type="GO" id="GO:0016887">
    <property type="term" value="F:ATP hydrolysis activity"/>
    <property type="evidence" value="ECO:0007669"/>
    <property type="project" value="InterPro"/>
</dbReference>
<evidence type="ECO:0000256" key="2">
    <source>
        <dbReference type="ARBA" id="ARBA00022448"/>
    </source>
</evidence>
<dbReference type="PANTHER" id="PTHR42734:SF17">
    <property type="entry name" value="METAL TRANSPORT SYSTEM ATP-BINDING PROTEIN TM_0124-RELATED"/>
    <property type="match status" value="1"/>
</dbReference>
<name>A0A858U4R7_9MOLU</name>
<dbReference type="InterPro" id="IPR003593">
    <property type="entry name" value="AAA+_ATPase"/>
</dbReference>
<dbReference type="AlphaFoldDB" id="A0A858U4R7"/>
<feature type="domain" description="ABC transporter" evidence="6">
    <location>
        <begin position="8"/>
        <end position="252"/>
    </location>
</feature>
<gene>
    <name evidence="7" type="ORF">HGG69_01765</name>
</gene>
<feature type="coiled-coil region" evidence="5">
    <location>
        <begin position="225"/>
        <end position="252"/>
    </location>
</feature>
<dbReference type="InterPro" id="IPR027417">
    <property type="entry name" value="P-loop_NTPase"/>
</dbReference>
<dbReference type="Pfam" id="PF00005">
    <property type="entry name" value="ABC_tran"/>
    <property type="match status" value="1"/>
</dbReference>
<dbReference type="GO" id="GO:0005524">
    <property type="term" value="F:ATP binding"/>
    <property type="evidence" value="ECO:0007669"/>
    <property type="project" value="UniProtKB-KW"/>
</dbReference>
<evidence type="ECO:0000259" key="6">
    <source>
        <dbReference type="PROSITE" id="PS50893"/>
    </source>
</evidence>
<comment type="similarity">
    <text evidence="1">Belongs to the ABC transporter superfamily.</text>
</comment>
<dbReference type="InterPro" id="IPR017871">
    <property type="entry name" value="ABC_transporter-like_CS"/>
</dbReference>
<organism evidence="7 8">
    <name type="scientific">Mycoplasma phocoenae</name>
    <dbReference type="NCBI Taxonomy" id="754517"/>
    <lineage>
        <taxon>Bacteria</taxon>
        <taxon>Bacillati</taxon>
        <taxon>Mycoplasmatota</taxon>
        <taxon>Mollicutes</taxon>
        <taxon>Mycoplasmataceae</taxon>
        <taxon>Mycoplasma</taxon>
    </lineage>
</organism>
<proteinExistence type="inferred from homology"/>
<dbReference type="PROSITE" id="PS00211">
    <property type="entry name" value="ABC_TRANSPORTER_1"/>
    <property type="match status" value="1"/>
</dbReference>
<protein>
    <submittedName>
        <fullName evidence="7">ATP-binding cassette domain-containing protein</fullName>
    </submittedName>
</protein>
<dbReference type="PROSITE" id="PS50893">
    <property type="entry name" value="ABC_TRANSPORTER_2"/>
    <property type="match status" value="1"/>
</dbReference>
<evidence type="ECO:0000256" key="1">
    <source>
        <dbReference type="ARBA" id="ARBA00005417"/>
    </source>
</evidence>
<evidence type="ECO:0000313" key="8">
    <source>
        <dbReference type="Proteomes" id="UP000501060"/>
    </source>
</evidence>
<dbReference type="KEGG" id="mphe:HGG69_01765"/>